<dbReference type="PANTHER" id="PTHR43330:SF27">
    <property type="entry name" value="METHIONINE AMINOPEPTIDASE"/>
    <property type="match status" value="1"/>
</dbReference>
<dbReference type="RefSeq" id="WP_344139832.1">
    <property type="nucleotide sequence ID" value="NZ_BAAALT010000281.1"/>
</dbReference>
<dbReference type="InterPro" id="IPR001714">
    <property type="entry name" value="Pept_M24_MAP"/>
</dbReference>
<dbReference type="EC" id="3.4.11.18" evidence="6 7"/>
<sequence length="255" mass="25840">MVTLKSAAEIAVMREAGRVVARALAALTAAARPGVRLIELDELAATVISEAGAKPSFLGYQPSWAPTPYPGVVCLSVNDQIVHGLPTRRALVEGDLLSIDCGAHVDGYHGDAAVTVAIGSVDGASAHLAATTDAALAAGIAQARPGNRMGDISRAIQQVADAHDYGLPAGLGGHGIGTAMHEEPDVPNAGRPGRGRPLVEGLVIAIEPMLMAGGGRRCATADDGWTVVTVDGSRAAHAEHTVAITADGPVILTLP</sequence>
<comment type="cofactor">
    <cofactor evidence="6">
        <name>Co(2+)</name>
        <dbReference type="ChEBI" id="CHEBI:48828"/>
    </cofactor>
    <cofactor evidence="6">
        <name>Zn(2+)</name>
        <dbReference type="ChEBI" id="CHEBI:29105"/>
    </cofactor>
    <cofactor evidence="6">
        <name>Mn(2+)</name>
        <dbReference type="ChEBI" id="CHEBI:29035"/>
    </cofactor>
    <cofactor evidence="6">
        <name>Fe(2+)</name>
        <dbReference type="ChEBI" id="CHEBI:29033"/>
    </cofactor>
    <text evidence="6">Binds 2 divalent metal cations per subunit. Has a high-affinity and a low affinity metal-binding site. The true nature of the physiological cofactor is under debate. The enzyme is active with cobalt, zinc, manganese or divalent iron ions. Most likely, methionine aminopeptidases function as mononuclear Fe(2+)-metalloproteases under physiological conditions, and the catalytically relevant metal-binding site has been assigned to the histidine-containing high-affinity site.</text>
</comment>
<feature type="domain" description="Peptidase M24" evidence="8">
    <location>
        <begin position="12"/>
        <end position="246"/>
    </location>
</feature>
<evidence type="ECO:0000313" key="10">
    <source>
        <dbReference type="Proteomes" id="UP001500218"/>
    </source>
</evidence>
<dbReference type="PANTHER" id="PTHR43330">
    <property type="entry name" value="METHIONINE AMINOPEPTIDASE"/>
    <property type="match status" value="1"/>
</dbReference>
<evidence type="ECO:0000256" key="1">
    <source>
        <dbReference type="ARBA" id="ARBA00002521"/>
    </source>
</evidence>
<organism evidence="9 10">
    <name type="scientific">Luedemannella flava</name>
    <dbReference type="NCBI Taxonomy" id="349316"/>
    <lineage>
        <taxon>Bacteria</taxon>
        <taxon>Bacillati</taxon>
        <taxon>Actinomycetota</taxon>
        <taxon>Actinomycetes</taxon>
        <taxon>Micromonosporales</taxon>
        <taxon>Micromonosporaceae</taxon>
        <taxon>Luedemannella</taxon>
    </lineage>
</organism>
<feature type="binding site" evidence="6">
    <location>
        <position position="207"/>
    </location>
    <ligand>
        <name>a divalent metal cation</name>
        <dbReference type="ChEBI" id="CHEBI:60240"/>
        <label>2</label>
        <note>catalytic</note>
    </ligand>
</feature>
<keyword evidence="10" id="KW-1185">Reference proteome</keyword>
<dbReference type="InterPro" id="IPR036005">
    <property type="entry name" value="Creatinase/aminopeptidase-like"/>
</dbReference>
<dbReference type="Gene3D" id="3.90.230.10">
    <property type="entry name" value="Creatinase/methionine aminopeptidase superfamily"/>
    <property type="match status" value="1"/>
</dbReference>
<evidence type="ECO:0000256" key="4">
    <source>
        <dbReference type="ARBA" id="ARBA00022723"/>
    </source>
</evidence>
<name>A0ABN2MP94_9ACTN</name>
<feature type="binding site" evidence="6">
    <location>
        <position position="111"/>
    </location>
    <ligand>
        <name>a divalent metal cation</name>
        <dbReference type="ChEBI" id="CHEBI:60240"/>
        <label>2</label>
        <note>catalytic</note>
    </ligand>
</feature>
<dbReference type="CDD" id="cd01086">
    <property type="entry name" value="MetAP1"/>
    <property type="match status" value="1"/>
</dbReference>
<keyword evidence="2 6" id="KW-0031">Aminopeptidase</keyword>
<keyword evidence="5 6" id="KW-0378">Hydrolase</keyword>
<evidence type="ECO:0000256" key="6">
    <source>
        <dbReference type="HAMAP-Rule" id="MF_01974"/>
    </source>
</evidence>
<proteinExistence type="inferred from homology"/>
<dbReference type="HAMAP" id="MF_01974">
    <property type="entry name" value="MetAP_1"/>
    <property type="match status" value="1"/>
</dbReference>
<keyword evidence="4 6" id="KW-0479">Metal-binding</keyword>
<evidence type="ECO:0000256" key="3">
    <source>
        <dbReference type="ARBA" id="ARBA00022670"/>
    </source>
</evidence>
<dbReference type="SUPFAM" id="SSF55920">
    <property type="entry name" value="Creatinase/aminopeptidase"/>
    <property type="match status" value="1"/>
</dbReference>
<evidence type="ECO:0000256" key="5">
    <source>
        <dbReference type="ARBA" id="ARBA00022801"/>
    </source>
</evidence>
<feature type="binding site" evidence="6">
    <location>
        <position position="111"/>
    </location>
    <ligand>
        <name>a divalent metal cation</name>
        <dbReference type="ChEBI" id="CHEBI:60240"/>
        <label>1</label>
    </ligand>
</feature>
<comment type="caution">
    <text evidence="9">The sequence shown here is derived from an EMBL/GenBank/DDBJ whole genome shotgun (WGS) entry which is preliminary data.</text>
</comment>
<dbReference type="InterPro" id="IPR002467">
    <property type="entry name" value="Pept_M24A_MAP1"/>
</dbReference>
<feature type="binding site" evidence="6">
    <location>
        <position position="239"/>
    </location>
    <ligand>
        <name>a divalent metal cation</name>
        <dbReference type="ChEBI" id="CHEBI:60240"/>
        <label>1</label>
    </ligand>
</feature>
<dbReference type="GO" id="GO:0004177">
    <property type="term" value="F:aminopeptidase activity"/>
    <property type="evidence" value="ECO:0007669"/>
    <property type="project" value="UniProtKB-KW"/>
</dbReference>
<dbReference type="Proteomes" id="UP001500218">
    <property type="component" value="Unassembled WGS sequence"/>
</dbReference>
<dbReference type="NCBIfam" id="TIGR00500">
    <property type="entry name" value="met_pdase_I"/>
    <property type="match status" value="1"/>
</dbReference>
<keyword evidence="3 6" id="KW-0645">Protease</keyword>
<evidence type="ECO:0000256" key="7">
    <source>
        <dbReference type="RuleBase" id="RU003653"/>
    </source>
</evidence>
<dbReference type="PRINTS" id="PR00599">
    <property type="entry name" value="MAPEPTIDASE"/>
</dbReference>
<protein>
    <recommendedName>
        <fullName evidence="6 7">Methionine aminopeptidase</fullName>
        <shortName evidence="6">MAP</shortName>
        <shortName evidence="6">MetAP</shortName>
        <ecNumber evidence="6 7">3.4.11.18</ecNumber>
    </recommendedName>
    <alternativeName>
        <fullName evidence="6">Peptidase M</fullName>
    </alternativeName>
</protein>
<evidence type="ECO:0000313" key="9">
    <source>
        <dbReference type="EMBL" id="GAA1834012.1"/>
    </source>
</evidence>
<feature type="binding site" evidence="6">
    <location>
        <position position="100"/>
    </location>
    <ligand>
        <name>a divalent metal cation</name>
        <dbReference type="ChEBI" id="CHEBI:60240"/>
        <label>1</label>
    </ligand>
</feature>
<dbReference type="EMBL" id="BAAALT010000281">
    <property type="protein sequence ID" value="GAA1834012.1"/>
    <property type="molecule type" value="Genomic_DNA"/>
</dbReference>
<feature type="binding site" evidence="6">
    <location>
        <position position="181"/>
    </location>
    <ligand>
        <name>substrate</name>
    </ligand>
</feature>
<gene>
    <name evidence="9" type="primary">map_3</name>
    <name evidence="6" type="synonym">map</name>
    <name evidence="9" type="ORF">GCM10009682_60540</name>
</gene>
<reference evidence="9 10" key="1">
    <citation type="journal article" date="2019" name="Int. J. Syst. Evol. Microbiol.">
        <title>The Global Catalogue of Microorganisms (GCM) 10K type strain sequencing project: providing services to taxonomists for standard genome sequencing and annotation.</title>
        <authorList>
            <consortium name="The Broad Institute Genomics Platform"/>
            <consortium name="The Broad Institute Genome Sequencing Center for Infectious Disease"/>
            <person name="Wu L."/>
            <person name="Ma J."/>
        </authorList>
    </citation>
    <scope>NUCLEOTIDE SEQUENCE [LARGE SCALE GENOMIC DNA]</scope>
    <source>
        <strain evidence="9 10">JCM 13250</strain>
    </source>
</reference>
<feature type="binding site" evidence="6">
    <location>
        <position position="174"/>
    </location>
    <ligand>
        <name>a divalent metal cation</name>
        <dbReference type="ChEBI" id="CHEBI:60240"/>
        <label>2</label>
        <note>catalytic</note>
    </ligand>
</feature>
<evidence type="ECO:0000256" key="2">
    <source>
        <dbReference type="ARBA" id="ARBA00022438"/>
    </source>
</evidence>
<feature type="binding site" evidence="6">
    <location>
        <position position="83"/>
    </location>
    <ligand>
        <name>substrate</name>
    </ligand>
</feature>
<feature type="binding site" evidence="6">
    <location>
        <position position="239"/>
    </location>
    <ligand>
        <name>a divalent metal cation</name>
        <dbReference type="ChEBI" id="CHEBI:60240"/>
        <label>2</label>
        <note>catalytic</note>
    </ligand>
</feature>
<comment type="subunit">
    <text evidence="6">Monomer.</text>
</comment>
<comment type="catalytic activity">
    <reaction evidence="6 7">
        <text>Release of N-terminal amino acids, preferentially methionine, from peptides and arylamides.</text>
        <dbReference type="EC" id="3.4.11.18"/>
    </reaction>
</comment>
<accession>A0ABN2MP94</accession>
<comment type="function">
    <text evidence="1 6">Removes the N-terminal methionine from nascent proteins. The N-terminal methionine is often cleaved when the second residue in the primary sequence is small and uncharged (Met-Ala-, Cys, Gly, Pro, Ser, Thr, or Val). Requires deformylation of the N(alpha)-formylated initiator methionine before it can be hydrolyzed.</text>
</comment>
<dbReference type="InterPro" id="IPR000994">
    <property type="entry name" value="Pept_M24"/>
</dbReference>
<dbReference type="Pfam" id="PF00557">
    <property type="entry name" value="Peptidase_M24"/>
    <property type="match status" value="1"/>
</dbReference>
<comment type="similarity">
    <text evidence="6">Belongs to the peptidase M24A family. Methionine aminopeptidase type 1 subfamily.</text>
</comment>
<evidence type="ECO:0000259" key="8">
    <source>
        <dbReference type="Pfam" id="PF00557"/>
    </source>
</evidence>